<name>A0A1G9WKK5_9EURY</name>
<dbReference type="Proteomes" id="UP000199451">
    <property type="component" value="Unassembled WGS sequence"/>
</dbReference>
<dbReference type="OrthoDB" id="382506at2157"/>
<evidence type="ECO:0000313" key="2">
    <source>
        <dbReference type="Proteomes" id="UP000199451"/>
    </source>
</evidence>
<evidence type="ECO:0000313" key="1">
    <source>
        <dbReference type="EMBL" id="SDM85122.1"/>
    </source>
</evidence>
<dbReference type="RefSeq" id="WP_089698369.1">
    <property type="nucleotide sequence ID" value="NZ_FNHL01000003.1"/>
</dbReference>
<reference evidence="2" key="1">
    <citation type="submission" date="2016-10" db="EMBL/GenBank/DDBJ databases">
        <authorList>
            <person name="Varghese N."/>
            <person name="Submissions S."/>
        </authorList>
    </citation>
    <scope>NUCLEOTIDE SEQUENCE [LARGE SCALE GENOMIC DNA]</scope>
    <source>
        <strain evidence="2">CGMCC 1.10119</strain>
    </source>
</reference>
<gene>
    <name evidence="1" type="ORF">SAMN04487949_2798</name>
</gene>
<accession>A0A1G9WKK5</accession>
<dbReference type="AlphaFoldDB" id="A0A1G9WKK5"/>
<organism evidence="1 2">
    <name type="scientific">Halogranum gelatinilyticum</name>
    <dbReference type="NCBI Taxonomy" id="660521"/>
    <lineage>
        <taxon>Archaea</taxon>
        <taxon>Methanobacteriati</taxon>
        <taxon>Methanobacteriota</taxon>
        <taxon>Stenosarchaea group</taxon>
        <taxon>Halobacteria</taxon>
        <taxon>Halobacteriales</taxon>
        <taxon>Haloferacaceae</taxon>
    </lineage>
</organism>
<protein>
    <submittedName>
        <fullName evidence="1">Uncharacterized protein</fullName>
    </submittedName>
</protein>
<keyword evidence="2" id="KW-1185">Reference proteome</keyword>
<sequence length="232" mass="24959">MKLQRGTWRVVGRSDARGELLVRPTGEDVDIPADVTVGHTLTVSSQEYGGDLQHVVDAVEPGNLLKASLHPGQPGRFVDLDIVDPLRLVLVTGVERSPDFAVDLWRRAVADEEWDGPVVASMPLDVAEATAEIQVVQSTQHQEDDLWWSFVGGDLGEDVYGSFVHGDGSPAEVVAVNPTNQPFFYVMKFGTVDTAAAAELVDNLSGSAVDVERTIRTAVERAGLDAEVSIQG</sequence>
<dbReference type="EMBL" id="FNHL01000003">
    <property type="protein sequence ID" value="SDM85122.1"/>
    <property type="molecule type" value="Genomic_DNA"/>
</dbReference>
<proteinExistence type="predicted"/>